<protein>
    <submittedName>
        <fullName evidence="1">Uncharacterized protein</fullName>
    </submittedName>
</protein>
<reference evidence="1 2" key="1">
    <citation type="submission" date="2019-03" db="EMBL/GenBank/DDBJ databases">
        <title>Genomics of glacier-inhabiting Cryobacterium strains.</title>
        <authorList>
            <person name="Liu Q."/>
            <person name="Xin Y.-H."/>
        </authorList>
    </citation>
    <scope>NUCLEOTIDE SEQUENCE [LARGE SCALE GENOMIC DNA]</scope>
    <source>
        <strain evidence="1 2">Hh4</strain>
    </source>
</reference>
<dbReference type="RefSeq" id="WP_134522934.1">
    <property type="nucleotide sequence ID" value="NZ_SOHH01000056.1"/>
</dbReference>
<keyword evidence="2" id="KW-1185">Reference proteome</keyword>
<organism evidence="1 2">
    <name type="scientific">Cryobacterium fucosi</name>
    <dbReference type="NCBI Taxonomy" id="1259157"/>
    <lineage>
        <taxon>Bacteria</taxon>
        <taxon>Bacillati</taxon>
        <taxon>Actinomycetota</taxon>
        <taxon>Actinomycetes</taxon>
        <taxon>Micrococcales</taxon>
        <taxon>Microbacteriaceae</taxon>
        <taxon>Cryobacterium</taxon>
    </lineage>
</organism>
<dbReference type="AlphaFoldDB" id="A0A4V3IVQ3"/>
<dbReference type="OrthoDB" id="5117288at2"/>
<evidence type="ECO:0000313" key="1">
    <source>
        <dbReference type="EMBL" id="TFD79149.1"/>
    </source>
</evidence>
<evidence type="ECO:0000313" key="2">
    <source>
        <dbReference type="Proteomes" id="UP000298313"/>
    </source>
</evidence>
<comment type="caution">
    <text evidence="1">The sequence shown here is derived from an EMBL/GenBank/DDBJ whole genome shotgun (WGS) entry which is preliminary data.</text>
</comment>
<dbReference type="EMBL" id="SOHH01000056">
    <property type="protein sequence ID" value="TFD79149.1"/>
    <property type="molecule type" value="Genomic_DNA"/>
</dbReference>
<gene>
    <name evidence="1" type="ORF">E3T48_06115</name>
</gene>
<accession>A0A4V3IVQ3</accession>
<proteinExistence type="predicted"/>
<dbReference type="Proteomes" id="UP000298313">
    <property type="component" value="Unassembled WGS sequence"/>
</dbReference>
<sequence length="102" mass="11390">MPIRPHDLADLYLAPVALEVDRRLEEMADLSADDVRYRVILSTDREPGTAEEREESLLEALTRGIDLHGWQVSRHPRGLSLSHDAYGLVLGIPANLVSYLDG</sequence>
<name>A0A4V3IVQ3_9MICO</name>